<evidence type="ECO:0000313" key="1">
    <source>
        <dbReference type="EMBL" id="AKN38480.1"/>
    </source>
</evidence>
<reference evidence="1" key="1">
    <citation type="journal article" date="2015" name="MBio">
        <title>Eco-Evolutionary Dynamics of Episomes among Ecologically Cohesive Bacterial Populations.</title>
        <authorList>
            <person name="Xue H."/>
            <person name="Cordero O.X."/>
            <person name="Camas F.M."/>
            <person name="Trimble W."/>
            <person name="Meyer F."/>
            <person name="Guglielmini J."/>
            <person name="Rocha E.P."/>
            <person name="Polz M.F."/>
        </authorList>
    </citation>
    <scope>NUCLEOTIDE SEQUENCE</scope>
    <source>
        <strain evidence="1">ZF_221</strain>
    </source>
</reference>
<dbReference type="EMBL" id="KP795586">
    <property type="protein sequence ID" value="AKN38480.1"/>
    <property type="molecule type" value="Genomic_DNA"/>
</dbReference>
<name>A0A0H3ZQG7_ALIFS</name>
<organism evidence="1">
    <name type="scientific">Aliivibrio fischeri</name>
    <name type="common">Vibrio fischeri</name>
    <dbReference type="NCBI Taxonomy" id="668"/>
    <lineage>
        <taxon>Bacteria</taxon>
        <taxon>Pseudomonadati</taxon>
        <taxon>Pseudomonadota</taxon>
        <taxon>Gammaproteobacteria</taxon>
        <taxon>Vibrionales</taxon>
        <taxon>Vibrionaceae</taxon>
        <taxon>Aliivibrio</taxon>
    </lineage>
</organism>
<proteinExistence type="predicted"/>
<protein>
    <submittedName>
        <fullName evidence="1">Uncharacterized protein</fullName>
    </submittedName>
</protein>
<dbReference type="AlphaFoldDB" id="A0A0H3ZQG7"/>
<sequence length="68" mass="7732">MEKISKYAEILADYPHYDEQPVMQRTMAVVAVLELIDSNAKGNEKMFAPDCLSKLSSWADEIQKALKK</sequence>
<accession>A0A0H3ZQG7</accession>